<feature type="region of interest" description="Disordered" evidence="1">
    <location>
        <begin position="57"/>
        <end position="93"/>
    </location>
</feature>
<organism evidence="3 6">
    <name type="scientific">Aerococcus mictus</name>
    <dbReference type="NCBI Taxonomy" id="2976810"/>
    <lineage>
        <taxon>Bacteria</taxon>
        <taxon>Bacillati</taxon>
        <taxon>Bacillota</taxon>
        <taxon>Bacilli</taxon>
        <taxon>Lactobacillales</taxon>
        <taxon>Aerococcaceae</taxon>
        <taxon>Aerococcus</taxon>
    </lineage>
</organism>
<dbReference type="Proteomes" id="UP000250354">
    <property type="component" value="Chromosome"/>
</dbReference>
<evidence type="ECO:0000313" key="3">
    <source>
        <dbReference type="EMBL" id="MCY3088088.1"/>
    </source>
</evidence>
<dbReference type="GeneID" id="86858981"/>
<dbReference type="EMBL" id="CP145132">
    <property type="protein sequence ID" value="WWC54276.1"/>
    <property type="molecule type" value="Genomic_DNA"/>
</dbReference>
<keyword evidence="5" id="KW-1185">Reference proteome</keyword>
<keyword evidence="2" id="KW-0732">Signal</keyword>
<dbReference type="Proteomes" id="UP001069047">
    <property type="component" value="Unassembled WGS sequence"/>
</dbReference>
<evidence type="ECO:0000313" key="5">
    <source>
        <dbReference type="Proteomes" id="UP000250354"/>
    </source>
</evidence>
<accession>A0A9Q4DEW0</accession>
<evidence type="ECO:0008006" key="7">
    <source>
        <dbReference type="Google" id="ProtNLM"/>
    </source>
</evidence>
<evidence type="ECO:0000256" key="2">
    <source>
        <dbReference type="SAM" id="SignalP"/>
    </source>
</evidence>
<reference evidence="3" key="2">
    <citation type="submission" date="2022-09" db="EMBL/GenBank/DDBJ databases">
        <title>Aerococcus urinae taxonomy study.</title>
        <authorList>
            <person name="Christensen J."/>
            <person name="Senneby E."/>
        </authorList>
    </citation>
    <scope>NUCLEOTIDE SEQUENCE</scope>
    <source>
        <strain evidence="3">LUND-41-B12</strain>
    </source>
</reference>
<gene>
    <name evidence="4" type="ORF">DBT44_0007735</name>
    <name evidence="3" type="ORF">ODY61_08200</name>
</gene>
<protein>
    <recommendedName>
        <fullName evidence="7">Lipoprotein</fullName>
    </recommendedName>
</protein>
<proteinExistence type="predicted"/>
<dbReference type="PROSITE" id="PS51257">
    <property type="entry name" value="PROKAR_LIPOPROTEIN"/>
    <property type="match status" value="1"/>
</dbReference>
<evidence type="ECO:0000256" key="1">
    <source>
        <dbReference type="SAM" id="MobiDB-lite"/>
    </source>
</evidence>
<reference evidence="4" key="3">
    <citation type="submission" date="2024-02" db="EMBL/GenBank/DDBJ databases">
        <authorList>
            <person name="Choi B."/>
        </authorList>
    </citation>
    <scope>NUCLEOTIDE SEQUENCE</scope>
    <source>
        <strain evidence="4">UMB1016</strain>
    </source>
</reference>
<feature type="chain" id="PRO_5043556842" description="Lipoprotein" evidence="2">
    <location>
        <begin position="21"/>
        <end position="147"/>
    </location>
</feature>
<evidence type="ECO:0000313" key="6">
    <source>
        <dbReference type="Proteomes" id="UP001069047"/>
    </source>
</evidence>
<sequence length="147" mass="16226">MKKRIKFSLFALVCCIFLFACGLNRLSGDYSGVVNFGFGAKSEIVFNFRGDKVTQRAANDASEKEAENSSSEKETESSSKESDEEGTYEISDNQLIMTFGDMKITADLSKDKKSFTINSISSVSGEENLGLSLANSFYKNVEFTKVK</sequence>
<dbReference type="AlphaFoldDB" id="A0A1E9PQA9"/>
<dbReference type="EMBL" id="JAOTMY010000005">
    <property type="protein sequence ID" value="MCY3088088.1"/>
    <property type="molecule type" value="Genomic_DNA"/>
</dbReference>
<accession>A0A1E9PQA9</accession>
<dbReference type="RefSeq" id="WP_070558409.1">
    <property type="nucleotide sequence ID" value="NZ_CAJHLG010000006.1"/>
</dbReference>
<evidence type="ECO:0000313" key="4">
    <source>
        <dbReference type="EMBL" id="WWC54276.1"/>
    </source>
</evidence>
<feature type="signal peptide" evidence="2">
    <location>
        <begin position="1"/>
        <end position="20"/>
    </location>
</feature>
<feature type="compositionally biased region" description="Basic and acidic residues" evidence="1">
    <location>
        <begin position="61"/>
        <end position="81"/>
    </location>
</feature>
<name>A0A1E9PQA9_9LACT</name>
<reference evidence="4 5" key="1">
    <citation type="journal article" date="2020" name="J. Bacteriol.">
        <title>Aerococcus urinae Isolated from Women with Lower Urinary Tract Symptoms: In Vitro Aggregation and Genome Analysis.</title>
        <authorList>
            <person name="Hilt E.E."/>
            <person name="Putonti C."/>
            <person name="Thomas-White K."/>
            <person name="Lewis A.L."/>
            <person name="Visick K.L."/>
            <person name="Gilbert N.M."/>
            <person name="Wolfe A.J."/>
        </authorList>
    </citation>
    <scope>NUCLEOTIDE SEQUENCE [LARGE SCALE GENOMIC DNA]</scope>
    <source>
        <strain evidence="4 5">UMB1016</strain>
    </source>
</reference>